<sequence length="124" mass="14381">MSRGYRSAPDPYRSGPIDIPQEPEWFADAACHRIGHELFFGPAADEDKTETTQEKEDREARAKALCAGCEVRVKCAQYERGFAEPIQRGGVWHGDNYHERQLDHRKEQRRAADRRRRNKEKGQV</sequence>
<name>A0A1I0LTK0_9ACTN</name>
<dbReference type="EMBL" id="FOHX01000027">
    <property type="protein sequence ID" value="SEU46415.1"/>
    <property type="molecule type" value="Genomic_DNA"/>
</dbReference>
<organism evidence="3 4">
    <name type="scientific">Nonomuraea wenchangensis</name>
    <dbReference type="NCBI Taxonomy" id="568860"/>
    <lineage>
        <taxon>Bacteria</taxon>
        <taxon>Bacillati</taxon>
        <taxon>Actinomycetota</taxon>
        <taxon>Actinomycetes</taxon>
        <taxon>Streptosporangiales</taxon>
        <taxon>Streptosporangiaceae</taxon>
        <taxon>Nonomuraea</taxon>
    </lineage>
</organism>
<evidence type="ECO:0000313" key="3">
    <source>
        <dbReference type="EMBL" id="SEU46415.1"/>
    </source>
</evidence>
<feature type="compositionally biased region" description="Basic and acidic residues" evidence="1">
    <location>
        <begin position="95"/>
        <end position="111"/>
    </location>
</feature>
<dbReference type="Pfam" id="PF02467">
    <property type="entry name" value="Whib"/>
    <property type="match status" value="1"/>
</dbReference>
<evidence type="ECO:0000313" key="4">
    <source>
        <dbReference type="Proteomes" id="UP000199361"/>
    </source>
</evidence>
<dbReference type="STRING" id="568860.SAMN05421811_12728"/>
<gene>
    <name evidence="3" type="ORF">SAMN05421811_12728</name>
</gene>
<evidence type="ECO:0000256" key="1">
    <source>
        <dbReference type="SAM" id="MobiDB-lite"/>
    </source>
</evidence>
<accession>A0A1I0LTK0</accession>
<reference evidence="3 4" key="1">
    <citation type="submission" date="2016-10" db="EMBL/GenBank/DDBJ databases">
        <authorList>
            <person name="de Groot N.N."/>
        </authorList>
    </citation>
    <scope>NUCLEOTIDE SEQUENCE [LARGE SCALE GENOMIC DNA]</scope>
    <source>
        <strain evidence="3 4">CGMCC 4.5598</strain>
    </source>
</reference>
<dbReference type="AlphaFoldDB" id="A0A1I0LTK0"/>
<protein>
    <submittedName>
        <fullName evidence="3">Transcription factor WhiB</fullName>
    </submittedName>
</protein>
<dbReference type="PROSITE" id="PS51674">
    <property type="entry name" value="4FE4S_WBL"/>
    <property type="match status" value="1"/>
</dbReference>
<proteinExistence type="predicted"/>
<feature type="domain" description="4Fe-4S Wbl-type" evidence="2">
    <location>
        <begin position="30"/>
        <end position="102"/>
    </location>
</feature>
<feature type="region of interest" description="Disordered" evidence="1">
    <location>
        <begin position="87"/>
        <end position="124"/>
    </location>
</feature>
<dbReference type="Proteomes" id="UP000199361">
    <property type="component" value="Unassembled WGS sequence"/>
</dbReference>
<keyword evidence="4" id="KW-1185">Reference proteome</keyword>
<evidence type="ECO:0000259" key="2">
    <source>
        <dbReference type="PROSITE" id="PS51674"/>
    </source>
</evidence>
<dbReference type="InterPro" id="IPR034768">
    <property type="entry name" value="4FE4S_WBL"/>
</dbReference>
<feature type="compositionally biased region" description="Basic residues" evidence="1">
    <location>
        <begin position="112"/>
        <end position="124"/>
    </location>
</feature>
<dbReference type="RefSeq" id="WP_177241230.1">
    <property type="nucleotide sequence ID" value="NZ_FOHX01000027.1"/>
</dbReference>